<evidence type="ECO:0000256" key="3">
    <source>
        <dbReference type="ARBA" id="ARBA00005638"/>
    </source>
</evidence>
<dbReference type="EC" id="2.5.1.61" evidence="4"/>
<dbReference type="InterPro" id="IPR000860">
    <property type="entry name" value="HemC"/>
</dbReference>
<dbReference type="Pfam" id="PF01379">
    <property type="entry name" value="Porphobil_deam"/>
    <property type="match status" value="1"/>
</dbReference>
<dbReference type="InterPro" id="IPR036803">
    <property type="entry name" value="Porphobilinogen_deaminase_C_sf"/>
</dbReference>
<dbReference type="NCBIfam" id="TIGR00212">
    <property type="entry name" value="hemC"/>
    <property type="match status" value="1"/>
</dbReference>
<dbReference type="InterPro" id="IPR022419">
    <property type="entry name" value="Porphobilin_deaminase_cofac_BS"/>
</dbReference>
<dbReference type="GO" id="GO:0006783">
    <property type="term" value="P:heme biosynthetic process"/>
    <property type="evidence" value="ECO:0007669"/>
    <property type="project" value="TreeGrafter"/>
</dbReference>
<evidence type="ECO:0000259" key="9">
    <source>
        <dbReference type="Pfam" id="PF01379"/>
    </source>
</evidence>
<dbReference type="AlphaFoldDB" id="A0AAW0XEP3"/>
<evidence type="ECO:0000313" key="11">
    <source>
        <dbReference type="EMBL" id="KAK8738012.1"/>
    </source>
</evidence>
<keyword evidence="12" id="KW-1185">Reference proteome</keyword>
<evidence type="ECO:0000256" key="6">
    <source>
        <dbReference type="ARBA" id="ARBA00023244"/>
    </source>
</evidence>
<feature type="domain" description="Porphobilinogen deaminase C-terminal" evidence="10">
    <location>
        <begin position="110"/>
        <end position="165"/>
    </location>
</feature>
<gene>
    <name evidence="11" type="ORF">OTU49_004347</name>
</gene>
<feature type="compositionally biased region" description="Low complexity" evidence="8">
    <location>
        <begin position="229"/>
        <end position="242"/>
    </location>
</feature>
<accession>A0AAW0XEP3</accession>
<feature type="region of interest" description="Disordered" evidence="8">
    <location>
        <begin position="226"/>
        <end position="256"/>
    </location>
</feature>
<evidence type="ECO:0000256" key="7">
    <source>
        <dbReference type="ARBA" id="ARBA00033064"/>
    </source>
</evidence>
<dbReference type="FunFam" id="3.40.190.10:FF:000005">
    <property type="entry name" value="Porphobilinogen deaminase"/>
    <property type="match status" value="1"/>
</dbReference>
<comment type="cofactor">
    <cofactor evidence="1">
        <name>dipyrromethane</name>
        <dbReference type="ChEBI" id="CHEBI:60342"/>
    </cofactor>
</comment>
<dbReference type="EMBL" id="JARKIK010000041">
    <property type="protein sequence ID" value="KAK8738012.1"/>
    <property type="molecule type" value="Genomic_DNA"/>
</dbReference>
<organism evidence="11 12">
    <name type="scientific">Cherax quadricarinatus</name>
    <name type="common">Australian red claw crayfish</name>
    <dbReference type="NCBI Taxonomy" id="27406"/>
    <lineage>
        <taxon>Eukaryota</taxon>
        <taxon>Metazoa</taxon>
        <taxon>Ecdysozoa</taxon>
        <taxon>Arthropoda</taxon>
        <taxon>Crustacea</taxon>
        <taxon>Multicrustacea</taxon>
        <taxon>Malacostraca</taxon>
        <taxon>Eumalacostraca</taxon>
        <taxon>Eucarida</taxon>
        <taxon>Decapoda</taxon>
        <taxon>Pleocyemata</taxon>
        <taxon>Astacidea</taxon>
        <taxon>Parastacoidea</taxon>
        <taxon>Parastacidae</taxon>
        <taxon>Cherax</taxon>
    </lineage>
</organism>
<dbReference type="Pfam" id="PF03900">
    <property type="entry name" value="Porphobil_deamC"/>
    <property type="match status" value="1"/>
</dbReference>
<evidence type="ECO:0000256" key="4">
    <source>
        <dbReference type="ARBA" id="ARBA00012655"/>
    </source>
</evidence>
<keyword evidence="6" id="KW-0627">Porphyrin biosynthesis</keyword>
<sequence length="256" mass="27593">MLSSCIPSTSSLRRSAQLKRKYPDLCFKSVRGNLNTRFRKLDDADDYAALVLAAAGVIRMGWKNRISQYLCDDLCMYAVGQGALAVECREGDSAILDILAKIADPDTTVEAVAERAFMRTLEGGCSAPVAVHTKVMEDSLTLKGGVWSLDGSEELVHTMTILTREPDTSSDSLRPPKKIAKTCITFCGIVPLPEQKDVMTRANQLGKSLAQTLLDKGADQILKAAKAQNTVNSPPSVSSTSNGNIEDKKALPVNTS</sequence>
<comment type="pathway">
    <text evidence="2">Porphyrin-containing compound metabolism; protoporphyrin-IX biosynthesis; coproporphyrinogen-III from 5-aminolevulinate: step 2/4.</text>
</comment>
<dbReference type="Proteomes" id="UP001445076">
    <property type="component" value="Unassembled WGS sequence"/>
</dbReference>
<dbReference type="GO" id="GO:0005737">
    <property type="term" value="C:cytoplasm"/>
    <property type="evidence" value="ECO:0007669"/>
    <property type="project" value="TreeGrafter"/>
</dbReference>
<dbReference type="InterPro" id="IPR022418">
    <property type="entry name" value="Porphobilinogen_deaminase_C"/>
</dbReference>
<dbReference type="PRINTS" id="PR00151">
    <property type="entry name" value="PORPHBDMNASE"/>
</dbReference>
<dbReference type="Gene3D" id="3.40.190.10">
    <property type="entry name" value="Periplasmic binding protein-like II"/>
    <property type="match status" value="1"/>
</dbReference>
<reference evidence="11 12" key="1">
    <citation type="journal article" date="2024" name="BMC Genomics">
        <title>Genome assembly of redclaw crayfish (Cherax quadricarinatus) provides insights into its immune adaptation and hypoxia tolerance.</title>
        <authorList>
            <person name="Liu Z."/>
            <person name="Zheng J."/>
            <person name="Li H."/>
            <person name="Fang K."/>
            <person name="Wang S."/>
            <person name="He J."/>
            <person name="Zhou D."/>
            <person name="Weng S."/>
            <person name="Chi M."/>
            <person name="Gu Z."/>
            <person name="He J."/>
            <person name="Li F."/>
            <person name="Wang M."/>
        </authorList>
    </citation>
    <scope>NUCLEOTIDE SEQUENCE [LARGE SCALE GENOMIC DNA]</scope>
    <source>
        <strain evidence="11">ZL_2023a</strain>
    </source>
</reference>
<evidence type="ECO:0000256" key="2">
    <source>
        <dbReference type="ARBA" id="ARBA00004735"/>
    </source>
</evidence>
<dbReference type="PROSITE" id="PS00533">
    <property type="entry name" value="PORPHOBILINOGEN_DEAM"/>
    <property type="match status" value="1"/>
</dbReference>
<evidence type="ECO:0000259" key="10">
    <source>
        <dbReference type="Pfam" id="PF03900"/>
    </source>
</evidence>
<comment type="caution">
    <text evidence="11">The sequence shown here is derived from an EMBL/GenBank/DDBJ whole genome shotgun (WGS) entry which is preliminary data.</text>
</comment>
<comment type="similarity">
    <text evidence="3">Belongs to the HMBS family.</text>
</comment>
<name>A0AAW0XEP3_CHEQU</name>
<dbReference type="Gene3D" id="3.30.160.40">
    <property type="entry name" value="Porphobilinogen deaminase, C-terminal domain"/>
    <property type="match status" value="1"/>
</dbReference>
<feature type="domain" description="Porphobilinogen deaminase N-terminal" evidence="9">
    <location>
        <begin position="8"/>
        <end position="95"/>
    </location>
</feature>
<proteinExistence type="inferred from homology"/>
<dbReference type="SUPFAM" id="SSF54782">
    <property type="entry name" value="Porphobilinogen deaminase (hydroxymethylbilane synthase), C-terminal domain"/>
    <property type="match status" value="1"/>
</dbReference>
<protein>
    <recommendedName>
        <fullName evidence="4">hydroxymethylbilane synthase</fullName>
        <ecNumber evidence="4">2.5.1.61</ecNumber>
    </recommendedName>
    <alternativeName>
        <fullName evidence="7">Hydroxymethylbilane synthase</fullName>
    </alternativeName>
</protein>
<dbReference type="PANTHER" id="PTHR11557">
    <property type="entry name" value="PORPHOBILINOGEN DEAMINASE"/>
    <property type="match status" value="1"/>
</dbReference>
<dbReference type="InterPro" id="IPR022417">
    <property type="entry name" value="Porphobilin_deaminase_N"/>
</dbReference>
<dbReference type="PANTHER" id="PTHR11557:SF0">
    <property type="entry name" value="PORPHOBILINOGEN DEAMINASE"/>
    <property type="match status" value="1"/>
</dbReference>
<dbReference type="GO" id="GO:0004418">
    <property type="term" value="F:hydroxymethylbilane synthase activity"/>
    <property type="evidence" value="ECO:0007669"/>
    <property type="project" value="UniProtKB-EC"/>
</dbReference>
<keyword evidence="5" id="KW-0808">Transferase</keyword>
<dbReference type="PIRSF" id="PIRSF001438">
    <property type="entry name" value="4pyrrol_synth_OHMeBilane_synth"/>
    <property type="match status" value="1"/>
</dbReference>
<evidence type="ECO:0000256" key="1">
    <source>
        <dbReference type="ARBA" id="ARBA00001916"/>
    </source>
</evidence>
<dbReference type="SUPFAM" id="SSF53850">
    <property type="entry name" value="Periplasmic binding protein-like II"/>
    <property type="match status" value="1"/>
</dbReference>
<evidence type="ECO:0000313" key="12">
    <source>
        <dbReference type="Proteomes" id="UP001445076"/>
    </source>
</evidence>
<evidence type="ECO:0000256" key="5">
    <source>
        <dbReference type="ARBA" id="ARBA00022679"/>
    </source>
</evidence>
<evidence type="ECO:0000256" key="8">
    <source>
        <dbReference type="SAM" id="MobiDB-lite"/>
    </source>
</evidence>